<dbReference type="EMBL" id="CP146022">
    <property type="protein sequence ID" value="WWQ68661.1"/>
    <property type="molecule type" value="Genomic_DNA"/>
</dbReference>
<dbReference type="Proteomes" id="UP001432251">
    <property type="component" value="Chromosome"/>
</dbReference>
<proteinExistence type="predicted"/>
<evidence type="ECO:0000313" key="1">
    <source>
        <dbReference type="EMBL" id="WWQ68661.1"/>
    </source>
</evidence>
<keyword evidence="2" id="KW-1185">Reference proteome</keyword>
<reference evidence="1" key="1">
    <citation type="journal article" date="2025" name="Int. J. Syst. Evol. Microbiol.">
        <title>Streptomyces citrinus sp. nov., with yellow diffusible pigment.</title>
        <authorList>
            <person name="He Y."/>
            <person name="Yang E."/>
            <person name="Xu J."/>
            <person name="Sun Y."/>
            <person name="Sun L."/>
        </authorList>
    </citation>
    <scope>NUCLEOTIDE SEQUENCE</scope>
    <source>
        <strain evidence="1">Q6</strain>
    </source>
</reference>
<organism evidence="1 2">
    <name type="scientific">Streptomyces citrinus</name>
    <dbReference type="NCBI Taxonomy" id="3118173"/>
    <lineage>
        <taxon>Bacteria</taxon>
        <taxon>Bacillati</taxon>
        <taxon>Actinomycetota</taxon>
        <taxon>Actinomycetes</taxon>
        <taxon>Kitasatosporales</taxon>
        <taxon>Streptomycetaceae</taxon>
        <taxon>Streptomyces</taxon>
    </lineage>
</organism>
<protein>
    <submittedName>
        <fullName evidence="1">MFS transporter</fullName>
    </submittedName>
</protein>
<evidence type="ECO:0000313" key="2">
    <source>
        <dbReference type="Proteomes" id="UP001432251"/>
    </source>
</evidence>
<name>A0ACD5AN16_9ACTN</name>
<gene>
    <name evidence="1" type="ORF">V2W30_38560</name>
</gene>
<accession>A0ACD5AN16</accession>
<sequence>MAASPAAVGGRPQRVVLLTVTCLGQFMVLLDNTIVGAALPDMQHRLHTELTGLQWIVDAYVLLVAMLLLSGGVFADRFGRKRVYLTGVVVFTTASGVCALAPSLGWLIAGRVLQGVGAAALAPASLALLAAAHPVPQERVRAIGLWAGLSGIGLAAGPVAGGVLTDAFGWPAIFLVNLPIGVILLLLGLRSLEETRNPNAHAIDVPGTVLSVLAVGTLTYGLIEGGARGWTSPLILGSFAAALVLLAAFIAVEARRSAPMLPLRLFRERLFTVSNTAMVVVGFALMGSSFFFSQFFVYVQGSSILRAGLQTLPMSLGMVIVSPYAGRLAARHGFRVVVTIGLALAGLGLLALGTVHADTGYGNVWWRLGIVGVGFALTMSPLTGAAIQAVSAREGGLASGISSTTRQIGAVLGVAVLGAVVRARQSGGASFEAGLDSAFLVAGAATTATAVFTGLWLARSHPADGSAAPLRSADPAEVTESNKASTSSR</sequence>